<dbReference type="Proteomes" id="UP000016935">
    <property type="component" value="Unassembled WGS sequence"/>
</dbReference>
<dbReference type="RefSeq" id="XP_008026403.1">
    <property type="nucleotide sequence ID" value="XM_008028212.1"/>
</dbReference>
<dbReference type="HOGENOM" id="CLU_2147433_0_0_1"/>
<reference evidence="1 2" key="2">
    <citation type="journal article" date="2013" name="PLoS Genet.">
        <title>Comparative genome structure, secondary metabolite, and effector coding capacity across Cochliobolus pathogens.</title>
        <authorList>
            <person name="Condon B.J."/>
            <person name="Leng Y."/>
            <person name="Wu D."/>
            <person name="Bushley K.E."/>
            <person name="Ohm R.A."/>
            <person name="Otillar R."/>
            <person name="Martin J."/>
            <person name="Schackwitz W."/>
            <person name="Grimwood J."/>
            <person name="MohdZainudin N."/>
            <person name="Xue C."/>
            <person name="Wang R."/>
            <person name="Manning V.A."/>
            <person name="Dhillon B."/>
            <person name="Tu Z.J."/>
            <person name="Steffenson B.J."/>
            <person name="Salamov A."/>
            <person name="Sun H."/>
            <person name="Lowry S."/>
            <person name="LaButti K."/>
            <person name="Han J."/>
            <person name="Copeland A."/>
            <person name="Lindquist E."/>
            <person name="Barry K."/>
            <person name="Schmutz J."/>
            <person name="Baker S.E."/>
            <person name="Ciuffetti L.M."/>
            <person name="Grigoriev I.V."/>
            <person name="Zhong S."/>
            <person name="Turgeon B.G."/>
        </authorList>
    </citation>
    <scope>NUCLEOTIDE SEQUENCE [LARGE SCALE GENOMIC DNA]</scope>
    <source>
        <strain evidence="2">28A</strain>
    </source>
</reference>
<evidence type="ECO:0000313" key="2">
    <source>
        <dbReference type="Proteomes" id="UP000016935"/>
    </source>
</evidence>
<organism evidence="1 2">
    <name type="scientific">Exserohilum turcicum (strain 28A)</name>
    <name type="common">Northern leaf blight fungus</name>
    <name type="synonym">Setosphaeria turcica</name>
    <dbReference type="NCBI Taxonomy" id="671987"/>
    <lineage>
        <taxon>Eukaryota</taxon>
        <taxon>Fungi</taxon>
        <taxon>Dikarya</taxon>
        <taxon>Ascomycota</taxon>
        <taxon>Pezizomycotina</taxon>
        <taxon>Dothideomycetes</taxon>
        <taxon>Pleosporomycetidae</taxon>
        <taxon>Pleosporales</taxon>
        <taxon>Pleosporineae</taxon>
        <taxon>Pleosporaceae</taxon>
        <taxon>Exserohilum</taxon>
    </lineage>
</organism>
<proteinExistence type="predicted"/>
<reference evidence="1 2" key="1">
    <citation type="journal article" date="2012" name="PLoS Pathog.">
        <title>Diverse lifestyles and strategies of plant pathogenesis encoded in the genomes of eighteen Dothideomycetes fungi.</title>
        <authorList>
            <person name="Ohm R.A."/>
            <person name="Feau N."/>
            <person name="Henrissat B."/>
            <person name="Schoch C.L."/>
            <person name="Horwitz B.A."/>
            <person name="Barry K.W."/>
            <person name="Condon B.J."/>
            <person name="Copeland A.C."/>
            <person name="Dhillon B."/>
            <person name="Glaser F."/>
            <person name="Hesse C.N."/>
            <person name="Kosti I."/>
            <person name="LaButti K."/>
            <person name="Lindquist E.A."/>
            <person name="Lucas S."/>
            <person name="Salamov A.A."/>
            <person name="Bradshaw R.E."/>
            <person name="Ciuffetti L."/>
            <person name="Hamelin R.C."/>
            <person name="Kema G.H.J."/>
            <person name="Lawrence C."/>
            <person name="Scott J.A."/>
            <person name="Spatafora J.W."/>
            <person name="Turgeon B.G."/>
            <person name="de Wit P.J.G.M."/>
            <person name="Zhong S."/>
            <person name="Goodwin S.B."/>
            <person name="Grigoriev I.V."/>
        </authorList>
    </citation>
    <scope>NUCLEOTIDE SEQUENCE [LARGE SCALE GENOMIC DNA]</scope>
    <source>
        <strain evidence="2">28A</strain>
    </source>
</reference>
<accession>R0KCF8</accession>
<protein>
    <submittedName>
        <fullName evidence="1">Uncharacterized protein</fullName>
    </submittedName>
</protein>
<dbReference type="GeneID" id="19404543"/>
<keyword evidence="2" id="KW-1185">Reference proteome</keyword>
<sequence length="112" mass="13138">MCSLLRSKHRKARNELRITHTSLLAEWSTKDEMKCQMALPGSGCECTSLCQPRIEPDHSGMVLRHALDRAMGRYEDERILMLVKYEYEVLYIGQIQSWMDLEDNDYEIVEIN</sequence>
<name>R0KCF8_EXST2</name>
<dbReference type="EMBL" id="KB908626">
    <property type="protein sequence ID" value="EOA85897.1"/>
    <property type="molecule type" value="Genomic_DNA"/>
</dbReference>
<dbReference type="AlphaFoldDB" id="R0KCF8"/>
<evidence type="ECO:0000313" key="1">
    <source>
        <dbReference type="EMBL" id="EOA85897.1"/>
    </source>
</evidence>
<gene>
    <name evidence="1" type="ORF">SETTUDRAFT_39920</name>
</gene>